<name>A0ABU6TDZ9_9FABA</name>
<keyword evidence="1" id="KW-0507">mRNA processing</keyword>
<dbReference type="EMBL" id="JASCZI010090764">
    <property type="protein sequence ID" value="MED6146203.1"/>
    <property type="molecule type" value="Genomic_DNA"/>
</dbReference>
<comment type="caution">
    <text evidence="6">The sequence shown here is derived from an EMBL/GenBank/DDBJ whole genome shotgun (WGS) entry which is preliminary data.</text>
</comment>
<protein>
    <recommendedName>
        <fullName evidence="5">RRM domain-containing protein</fullName>
    </recommendedName>
</protein>
<dbReference type="PANTHER" id="PTHR23147">
    <property type="entry name" value="SERINE/ARGININE RICH SPLICING FACTOR"/>
    <property type="match status" value="1"/>
</dbReference>
<sequence length="317" mass="36656">MASSMSWREVLERGIHGLRGEEALASSFEEGVHTIFVDNLPSEVRKGELFREFGRDGNVRDVYIFRKQRSDMKSPFAFIRFDAAGGARRAIDRLNSKIWRGTKLFITVSRYRRNDPKLTNRGKGHWKHNGVWIEKSGGMEREKRKRQIWVEVGNKNAAKMPDAGKGVEKPRRKEVTASTCENQQEFLSRSLMGVNIKLMDHKTIKRRLMEEWNGSGQVECRDVGPFRCLLTFDLKEIREEASVNPALLSIFDEVRPHWDFVWSPSQRVWVEVMGVPVHVWSSETMENIVKLWGKMVVPDIRPKRPKSIVDIPHSTPS</sequence>
<dbReference type="InterPro" id="IPR050907">
    <property type="entry name" value="SRSF"/>
</dbReference>
<evidence type="ECO:0000256" key="4">
    <source>
        <dbReference type="PROSITE-ProRule" id="PRU00176"/>
    </source>
</evidence>
<dbReference type="InterPro" id="IPR035979">
    <property type="entry name" value="RBD_domain_sf"/>
</dbReference>
<keyword evidence="7" id="KW-1185">Reference proteome</keyword>
<organism evidence="6 7">
    <name type="scientific">Stylosanthes scabra</name>
    <dbReference type="NCBI Taxonomy" id="79078"/>
    <lineage>
        <taxon>Eukaryota</taxon>
        <taxon>Viridiplantae</taxon>
        <taxon>Streptophyta</taxon>
        <taxon>Embryophyta</taxon>
        <taxon>Tracheophyta</taxon>
        <taxon>Spermatophyta</taxon>
        <taxon>Magnoliopsida</taxon>
        <taxon>eudicotyledons</taxon>
        <taxon>Gunneridae</taxon>
        <taxon>Pentapetalae</taxon>
        <taxon>rosids</taxon>
        <taxon>fabids</taxon>
        <taxon>Fabales</taxon>
        <taxon>Fabaceae</taxon>
        <taxon>Papilionoideae</taxon>
        <taxon>50 kb inversion clade</taxon>
        <taxon>dalbergioids sensu lato</taxon>
        <taxon>Dalbergieae</taxon>
        <taxon>Pterocarpus clade</taxon>
        <taxon>Stylosanthes</taxon>
    </lineage>
</organism>
<keyword evidence="4" id="KW-0694">RNA-binding</keyword>
<evidence type="ECO:0000256" key="1">
    <source>
        <dbReference type="ARBA" id="ARBA00022664"/>
    </source>
</evidence>
<accession>A0ABU6TDZ9</accession>
<dbReference type="InterPro" id="IPR012677">
    <property type="entry name" value="Nucleotide-bd_a/b_plait_sf"/>
</dbReference>
<evidence type="ECO:0000259" key="5">
    <source>
        <dbReference type="PROSITE" id="PS50102"/>
    </source>
</evidence>
<dbReference type="CDD" id="cd00590">
    <property type="entry name" value="RRM_SF"/>
    <property type="match status" value="1"/>
</dbReference>
<reference evidence="6 7" key="1">
    <citation type="journal article" date="2023" name="Plants (Basel)">
        <title>Bridging the Gap: Combining Genomics and Transcriptomics Approaches to Understand Stylosanthes scabra, an Orphan Legume from the Brazilian Caatinga.</title>
        <authorList>
            <person name="Ferreira-Neto J.R.C."/>
            <person name="da Silva M.D."/>
            <person name="Binneck E."/>
            <person name="de Melo N.F."/>
            <person name="da Silva R.H."/>
            <person name="de Melo A.L.T.M."/>
            <person name="Pandolfi V."/>
            <person name="Bustamante F.O."/>
            <person name="Brasileiro-Vidal A.C."/>
            <person name="Benko-Iseppon A.M."/>
        </authorList>
    </citation>
    <scope>NUCLEOTIDE SEQUENCE [LARGE SCALE GENOMIC DNA]</scope>
    <source>
        <tissue evidence="6">Leaves</tissue>
    </source>
</reference>
<dbReference type="Gene3D" id="3.30.70.330">
    <property type="match status" value="1"/>
</dbReference>
<gene>
    <name evidence="6" type="ORF">PIB30_032469</name>
</gene>
<evidence type="ECO:0000313" key="6">
    <source>
        <dbReference type="EMBL" id="MED6146203.1"/>
    </source>
</evidence>
<dbReference type="PROSITE" id="PS50102">
    <property type="entry name" value="RRM"/>
    <property type="match status" value="1"/>
</dbReference>
<evidence type="ECO:0000256" key="2">
    <source>
        <dbReference type="ARBA" id="ARBA00022728"/>
    </source>
</evidence>
<dbReference type="SMART" id="SM00360">
    <property type="entry name" value="RRM"/>
    <property type="match status" value="1"/>
</dbReference>
<dbReference type="Pfam" id="PF00076">
    <property type="entry name" value="RRM_1"/>
    <property type="match status" value="1"/>
</dbReference>
<evidence type="ECO:0000256" key="3">
    <source>
        <dbReference type="ARBA" id="ARBA00023187"/>
    </source>
</evidence>
<proteinExistence type="predicted"/>
<dbReference type="InterPro" id="IPR000504">
    <property type="entry name" value="RRM_dom"/>
</dbReference>
<dbReference type="Proteomes" id="UP001341840">
    <property type="component" value="Unassembled WGS sequence"/>
</dbReference>
<dbReference type="SUPFAM" id="SSF54928">
    <property type="entry name" value="RNA-binding domain, RBD"/>
    <property type="match status" value="1"/>
</dbReference>
<feature type="domain" description="RRM" evidence="5">
    <location>
        <begin position="33"/>
        <end position="111"/>
    </location>
</feature>
<keyword evidence="3" id="KW-0508">mRNA splicing</keyword>
<evidence type="ECO:0000313" key="7">
    <source>
        <dbReference type="Proteomes" id="UP001341840"/>
    </source>
</evidence>
<keyword evidence="2" id="KW-0747">Spliceosome</keyword>